<dbReference type="InterPro" id="IPR012340">
    <property type="entry name" value="NA-bd_OB-fold"/>
</dbReference>
<dbReference type="Pfam" id="PF14579">
    <property type="entry name" value="HHH_6"/>
    <property type="match status" value="1"/>
</dbReference>
<evidence type="ECO:0000256" key="6">
    <source>
        <dbReference type="ARBA" id="ARBA00022722"/>
    </source>
</evidence>
<keyword evidence="4 11" id="KW-0548">Nucleotidyltransferase</keyword>
<dbReference type="Gene3D" id="1.10.150.870">
    <property type="match status" value="1"/>
</dbReference>
<comment type="caution">
    <text evidence="14">The sequence shown here is derived from an EMBL/GenBank/DDBJ whole genome shotgun (WGS) entry which is preliminary data.</text>
</comment>
<dbReference type="EC" id="2.7.7.7" evidence="11"/>
<evidence type="ECO:0000256" key="1">
    <source>
        <dbReference type="ARBA" id="ARBA00003452"/>
    </source>
</evidence>
<dbReference type="InterPro" id="IPR013520">
    <property type="entry name" value="Ribonucl_H"/>
</dbReference>
<protein>
    <recommendedName>
        <fullName evidence="11">DNA polymerase III PolC-type</fullName>
        <shortName evidence="11">PolIII</shortName>
        <ecNumber evidence="11">2.7.7.7</ecNumber>
    </recommendedName>
</protein>
<keyword evidence="15" id="KW-1185">Reference proteome</keyword>
<dbReference type="NCBIfam" id="TIGR01405">
    <property type="entry name" value="polC_Gram_pos"/>
    <property type="match status" value="1"/>
</dbReference>
<dbReference type="InterPro" id="IPR003141">
    <property type="entry name" value="Pol/His_phosphatase_N"/>
</dbReference>
<dbReference type="CDD" id="cd06127">
    <property type="entry name" value="DEDDh"/>
    <property type="match status" value="1"/>
</dbReference>
<dbReference type="SMART" id="SM00479">
    <property type="entry name" value="EXOIII"/>
    <property type="match status" value="1"/>
</dbReference>
<accession>A0A498CY40</accession>
<evidence type="ECO:0000256" key="11">
    <source>
        <dbReference type="HAMAP-Rule" id="MF_00356"/>
    </source>
</evidence>
<reference evidence="14 15" key="1">
    <citation type="submission" date="2018-10" db="EMBL/GenBank/DDBJ databases">
        <title>Anaerotruncus faecis sp. nov., isolated from human feces.</title>
        <authorList>
            <person name="Wang Y.-J."/>
        </authorList>
    </citation>
    <scope>NUCLEOTIDE SEQUENCE [LARGE SCALE GENOMIC DNA]</scope>
    <source>
        <strain evidence="14 15">22A2-44</strain>
    </source>
</reference>
<name>A0A498CY40_9FIRM</name>
<dbReference type="EMBL" id="RCHT01000001">
    <property type="protein sequence ID" value="RLL14533.1"/>
    <property type="molecule type" value="Genomic_DNA"/>
</dbReference>
<dbReference type="InterPro" id="IPR006308">
    <property type="entry name" value="Pol_III_a_PolC-type_gram_pos"/>
</dbReference>
<dbReference type="InterPro" id="IPR011708">
    <property type="entry name" value="DNA_pol3_alpha_NTPase_dom"/>
</dbReference>
<evidence type="ECO:0000256" key="5">
    <source>
        <dbReference type="ARBA" id="ARBA00022705"/>
    </source>
</evidence>
<feature type="domain" description="Exonuclease" evidence="12">
    <location>
        <begin position="426"/>
        <end position="593"/>
    </location>
</feature>
<dbReference type="SUPFAM" id="SSF53098">
    <property type="entry name" value="Ribonuclease H-like"/>
    <property type="match status" value="1"/>
</dbReference>
<keyword evidence="2 11" id="KW-0963">Cytoplasm</keyword>
<dbReference type="InterPro" id="IPR029460">
    <property type="entry name" value="DNAPol_HHH"/>
</dbReference>
<keyword evidence="5 11" id="KW-0235">DNA replication</keyword>
<dbReference type="GO" id="GO:0006261">
    <property type="term" value="P:DNA-templated DNA replication"/>
    <property type="evidence" value="ECO:0007669"/>
    <property type="project" value="UniProtKB-UniRule"/>
</dbReference>
<evidence type="ECO:0000313" key="15">
    <source>
        <dbReference type="Proteomes" id="UP000276301"/>
    </source>
</evidence>
<dbReference type="Gene3D" id="3.20.20.140">
    <property type="entry name" value="Metal-dependent hydrolases"/>
    <property type="match status" value="2"/>
</dbReference>
<dbReference type="Gene3D" id="6.10.140.1510">
    <property type="match status" value="1"/>
</dbReference>
<keyword evidence="9 11" id="KW-0239">DNA-directed DNA polymerase</keyword>
<evidence type="ECO:0000256" key="10">
    <source>
        <dbReference type="ARBA" id="ARBA00049244"/>
    </source>
</evidence>
<dbReference type="Pfam" id="PF07733">
    <property type="entry name" value="DNA_pol3_alpha"/>
    <property type="match status" value="2"/>
</dbReference>
<dbReference type="InterPro" id="IPR004805">
    <property type="entry name" value="DnaE2/DnaE/PolC"/>
</dbReference>
<keyword evidence="7 11" id="KW-0378">Hydrolase</keyword>
<comment type="similarity">
    <text evidence="11">Belongs to the DNA polymerase type-C family. PolC subfamily.</text>
</comment>
<dbReference type="InterPro" id="IPR036397">
    <property type="entry name" value="RNaseH_sf"/>
</dbReference>
<comment type="function">
    <text evidence="1 11">Required for replicative DNA synthesis. This DNA polymerase also exhibits 3' to 5' exonuclease activity.</text>
</comment>
<dbReference type="Proteomes" id="UP000276301">
    <property type="component" value="Unassembled WGS sequence"/>
</dbReference>
<dbReference type="PANTHER" id="PTHR32294">
    <property type="entry name" value="DNA POLYMERASE III SUBUNIT ALPHA"/>
    <property type="match status" value="1"/>
</dbReference>
<dbReference type="NCBIfam" id="NF001688">
    <property type="entry name" value="PRK00448.1"/>
    <property type="match status" value="1"/>
</dbReference>
<dbReference type="Gene3D" id="3.30.1900.20">
    <property type="match status" value="2"/>
</dbReference>
<dbReference type="InterPro" id="IPR004013">
    <property type="entry name" value="PHP_dom"/>
</dbReference>
<evidence type="ECO:0000313" key="14">
    <source>
        <dbReference type="EMBL" id="RLL14533.1"/>
    </source>
</evidence>
<evidence type="ECO:0000256" key="4">
    <source>
        <dbReference type="ARBA" id="ARBA00022695"/>
    </source>
</evidence>
<evidence type="ECO:0000256" key="3">
    <source>
        <dbReference type="ARBA" id="ARBA00022679"/>
    </source>
</evidence>
<evidence type="ECO:0000259" key="13">
    <source>
        <dbReference type="SMART" id="SM00481"/>
    </source>
</evidence>
<dbReference type="Pfam" id="PF00929">
    <property type="entry name" value="RNase_T"/>
    <property type="match status" value="1"/>
</dbReference>
<dbReference type="InterPro" id="IPR012337">
    <property type="entry name" value="RNaseH-like_sf"/>
</dbReference>
<evidence type="ECO:0000256" key="7">
    <source>
        <dbReference type="ARBA" id="ARBA00022801"/>
    </source>
</evidence>
<sequence length="1447" mass="160176">MASFIEIFGDYIELVPGCAAARGEICGLRLDQSRRALTVTLVLDELVPRGALSELGRKLEGALTLDTAAVCPRYPGELFSSDYLPEIIARLGGEGVPVNGFFTGSRADLSGDTLRVYLSHGGGPFLEEIHCGQKISAVIREEFGREVQVLFDGVLEVAPDSDIYHETMDKARPAPIKYTPPSPQRAEKKLENGAVVPAAARLSFDAHDLPFEPGSMVALYGNPPKGRPAEMAGVNIESGNVTVWGDVFKIDRRTSRDEKTLILSIYFTDYTGSYCAKVIGRMDKKIKALDELKVGDTVVMYGLIEYDRFDHENILRPDSIATVKKVPRRDTAEEKRVELHMHSNMSAMDGLTPADKLVRRAYEFGHKAVAITDHGVVQAFPDAVNAQNAIRKKGGDIKIIYGVEAYFVDDVVQAVSGHAAGDFDREIIVFDLETTGLSAATERITEIGAVKLSGGEVVDRFNTFVNPERAIPPKITELTGITDDDVRGAPSEAEALASFYEFCGGDGAVLVAHNAPFDTSFLKQAARRCHMPYHFTAIDTVILSRSLFPELKKHKLDLVAKHLGLGDFNHHRACDDAEMLARIFLRMIDILKSEKGCKSIDRINTSLAAVDVKKSPTYHQIILVKNLTGLKNLYRLVSLSHLDCYSRHPRIPKSKLMEHREGLLIGSACEAGQLYRAIIEGKSWGDLCDIARFYDYLEIQPLGNNEFMVRNNTVPDENGIKEFNETVVKLGEKLNIPVVATCDVHFMDAGDAKFRAILMAGMGFSDADQQAPLYFRTTDEMLREFEYLGPQKAHEVVIDNPNRIADMIESDVKPIPNGTFTPTIPGSEEDLQRITRERTMKMYGYEGQVPELVSKRLERELGSIIKHGFAVLYMIAQKLVAKSEEGGYKVGSRGSVGSSFVATMAGISEVNPLPPHYYCPNCRHSEFFTKGEVGSGFDLPEKNCPKCGTKYKQDGHDIPFETFLGFDGDKAPDIDLNFSGEYQSKIHKYTEELFGPTHVFKAGTISTVAEKTAYGFVKKYAQERGLVMTRAEEERLALGCTGVKRTTGQHPGGMVVVPSNHEVFDFTAVQRPADDANSDITTTHFDFHSLHDTILKLDELGHDVPTMYKYLEDMTGIDVNDVPMNDPEVMSLFLKPDALGVTAEEIDCNTGTLGIPEFGTNFVRGMLIEAQPKNFSDLLQISGLSHGTDVWLGNAQELIRNRTCTISEVIGTRDSIMTYLLLKGLEPKMAFKIMEITRKGNAPRLLTEEHMMAMKEHGVPQWYIDSCLKIKYMFPKAHAAAYDIASIRLCWFKVHHPLAFYAVIFTVRGDDFDAEAAVQGKSATKRKIQNLLAMGNDRSAKDEGTLTMLQIIHECQARGFEFLPVDLYKSHYKLYEVEDGRIRLPFMALKGVGEAAAKSLWEEAKSESFISADDISNRAGVSSAVVETLRAAGALGDLPATSQVTFF</sequence>
<evidence type="ECO:0000259" key="12">
    <source>
        <dbReference type="SMART" id="SM00479"/>
    </source>
</evidence>
<dbReference type="CDD" id="cd04484">
    <property type="entry name" value="polC_OBF"/>
    <property type="match status" value="1"/>
</dbReference>
<dbReference type="CDD" id="cd07435">
    <property type="entry name" value="PHP_PolIIIA_POLC"/>
    <property type="match status" value="1"/>
</dbReference>
<dbReference type="InterPro" id="IPR006054">
    <property type="entry name" value="DnaQ"/>
</dbReference>
<comment type="subcellular location">
    <subcellularLocation>
        <location evidence="11">Cytoplasm</location>
    </subcellularLocation>
</comment>
<dbReference type="HAMAP" id="MF_00356">
    <property type="entry name" value="DNApol_PolC"/>
    <property type="match status" value="1"/>
</dbReference>
<gene>
    <name evidence="11" type="primary">polC</name>
    <name evidence="14" type="ORF">D4A47_00690</name>
</gene>
<evidence type="ECO:0000256" key="2">
    <source>
        <dbReference type="ARBA" id="ARBA00022490"/>
    </source>
</evidence>
<dbReference type="SMART" id="SM00481">
    <property type="entry name" value="POLIIIAc"/>
    <property type="match status" value="1"/>
</dbReference>
<dbReference type="GO" id="GO:0003887">
    <property type="term" value="F:DNA-directed DNA polymerase activity"/>
    <property type="evidence" value="ECO:0007669"/>
    <property type="project" value="UniProtKB-UniRule"/>
</dbReference>
<proteinExistence type="inferred from homology"/>
<dbReference type="Pfam" id="PF02811">
    <property type="entry name" value="PHP"/>
    <property type="match status" value="1"/>
</dbReference>
<keyword evidence="6 11" id="KW-0540">Nuclease</keyword>
<dbReference type="GO" id="GO:0003677">
    <property type="term" value="F:DNA binding"/>
    <property type="evidence" value="ECO:0007669"/>
    <property type="project" value="UniProtKB-UniRule"/>
</dbReference>
<dbReference type="Pfam" id="PF17657">
    <property type="entry name" value="DNA_pol3_finger"/>
    <property type="match status" value="1"/>
</dbReference>
<keyword evidence="8 11" id="KW-0269">Exonuclease</keyword>
<dbReference type="GO" id="GO:0005737">
    <property type="term" value="C:cytoplasm"/>
    <property type="evidence" value="ECO:0007669"/>
    <property type="project" value="UniProtKB-SubCell"/>
</dbReference>
<evidence type="ECO:0000256" key="9">
    <source>
        <dbReference type="ARBA" id="ARBA00022932"/>
    </source>
</evidence>
<dbReference type="GO" id="GO:0008408">
    <property type="term" value="F:3'-5' exonuclease activity"/>
    <property type="evidence" value="ECO:0007669"/>
    <property type="project" value="UniProtKB-UniRule"/>
</dbReference>
<keyword evidence="3 11" id="KW-0808">Transferase</keyword>
<dbReference type="InterPro" id="IPR044923">
    <property type="entry name" value="PolC_middle_finger_sf"/>
</dbReference>
<dbReference type="Gene3D" id="2.40.50.140">
    <property type="entry name" value="Nucleic acid-binding proteins"/>
    <property type="match status" value="1"/>
</dbReference>
<dbReference type="FunFam" id="3.30.420.10:FF:000045">
    <property type="entry name" value="3'-5' exonuclease DinG"/>
    <property type="match status" value="1"/>
</dbReference>
<comment type="catalytic activity">
    <reaction evidence="10 11">
        <text>DNA(n) + a 2'-deoxyribonucleoside 5'-triphosphate = DNA(n+1) + diphosphate</text>
        <dbReference type="Rhea" id="RHEA:22508"/>
        <dbReference type="Rhea" id="RHEA-COMP:17339"/>
        <dbReference type="Rhea" id="RHEA-COMP:17340"/>
        <dbReference type="ChEBI" id="CHEBI:33019"/>
        <dbReference type="ChEBI" id="CHEBI:61560"/>
        <dbReference type="ChEBI" id="CHEBI:173112"/>
        <dbReference type="EC" id="2.7.7.7"/>
    </reaction>
</comment>
<dbReference type="PANTHER" id="PTHR32294:SF5">
    <property type="entry name" value="DNA POLYMERASE III POLC-TYPE"/>
    <property type="match status" value="1"/>
</dbReference>
<dbReference type="InterPro" id="IPR040982">
    <property type="entry name" value="DNA_pol3_finger"/>
</dbReference>
<dbReference type="Gene3D" id="3.30.420.10">
    <property type="entry name" value="Ribonuclease H-like superfamily/Ribonuclease H"/>
    <property type="match status" value="1"/>
</dbReference>
<dbReference type="NCBIfam" id="TIGR00573">
    <property type="entry name" value="dnaq"/>
    <property type="match status" value="1"/>
</dbReference>
<organism evidence="14 15">
    <name type="scientific">Anaerotruncus massiliensis</name>
    <name type="common">ex Liu et al. 2021</name>
    <dbReference type="NCBI Taxonomy" id="2321404"/>
    <lineage>
        <taxon>Bacteria</taxon>
        <taxon>Bacillati</taxon>
        <taxon>Bacillota</taxon>
        <taxon>Clostridia</taxon>
        <taxon>Eubacteriales</taxon>
        <taxon>Oscillospiraceae</taxon>
        <taxon>Anaerotruncus</taxon>
    </lineage>
</organism>
<evidence type="ECO:0000256" key="8">
    <source>
        <dbReference type="ARBA" id="ARBA00022839"/>
    </source>
</evidence>
<feature type="domain" description="Polymerase/histidinol phosphatase N-terminal" evidence="13">
    <location>
        <begin position="337"/>
        <end position="409"/>
    </location>
</feature>
<dbReference type="Gene3D" id="1.10.150.700">
    <property type="entry name" value="PolC, middle finger domain"/>
    <property type="match status" value="1"/>
</dbReference>
<dbReference type="RefSeq" id="WP_121585630.1">
    <property type="nucleotide sequence ID" value="NZ_RCHT01000001.1"/>
</dbReference>